<name>A0AAN7BE25_9PEZI</name>
<keyword evidence="2" id="KW-1185">Reference proteome</keyword>
<accession>A0AAN7BE25</accession>
<sequence>IRDARLVCRLFHELASPHLFERYRGFKINLSQKSLDRFANLAKNTYIASGIKSINILLDYRPAELANDLSRFTRYRIGQLREIYSDWINQKHEHELRSSVTSTYETLERAWGEFLSPSSLGSESPGTPIIDGPNNEQVFRELLLNGHEEYKRLHREQHDLITSGAFINSIASTIACIERGMTVCIIDSVEQPFHLKSHPSNWWESEEIAILLTWCMKWRAIEHLEGGAVLFPARIVSELPIAIHKAALRTGIPLLETYEVLECFPTSPHTDMGCIEPRLNSWNWEDLAEACSHLRSFAFTIVSGNHVSHQRVEYTKHINLNGISRFSSYFAAVLRGSASTLESLTLLFGYYSVHLPRSFIRAGWFLSSVTALPRLETLQITCIEVKQAEFEQFCEAVGASSRLKEINLREVVLHGQSWAGAIESLRKGVRHRQKGVELNIKELYGGELG</sequence>
<feature type="non-terminal residue" evidence="1">
    <location>
        <position position="1"/>
    </location>
</feature>
<protein>
    <submittedName>
        <fullName evidence="1">Uncharacterized protein</fullName>
    </submittedName>
</protein>
<reference evidence="1" key="2">
    <citation type="submission" date="2023-05" db="EMBL/GenBank/DDBJ databases">
        <authorList>
            <consortium name="Lawrence Berkeley National Laboratory"/>
            <person name="Steindorff A."/>
            <person name="Hensen N."/>
            <person name="Bonometti L."/>
            <person name="Westerberg I."/>
            <person name="Brannstrom I.O."/>
            <person name="Guillou S."/>
            <person name="Cros-Aarteil S."/>
            <person name="Calhoun S."/>
            <person name="Haridas S."/>
            <person name="Kuo A."/>
            <person name="Mondo S."/>
            <person name="Pangilinan J."/>
            <person name="Riley R."/>
            <person name="Labutti K."/>
            <person name="Andreopoulos B."/>
            <person name="Lipzen A."/>
            <person name="Chen C."/>
            <person name="Yanf M."/>
            <person name="Daum C."/>
            <person name="Ng V."/>
            <person name="Clum A."/>
            <person name="Ohm R."/>
            <person name="Martin F."/>
            <person name="Silar P."/>
            <person name="Natvig D."/>
            <person name="Lalanne C."/>
            <person name="Gautier V."/>
            <person name="Ament-Velasquez S.L."/>
            <person name="Kruys A."/>
            <person name="Hutchinson M.I."/>
            <person name="Powell A.J."/>
            <person name="Barry K."/>
            <person name="Miller A.N."/>
            <person name="Grigoriev I.V."/>
            <person name="Debuchy R."/>
            <person name="Gladieux P."/>
            <person name="Thoren M.H."/>
            <person name="Johannesson H."/>
        </authorList>
    </citation>
    <scope>NUCLEOTIDE SEQUENCE</scope>
    <source>
        <strain evidence="1">CBS 990.96</strain>
    </source>
</reference>
<dbReference type="Proteomes" id="UP001301958">
    <property type="component" value="Unassembled WGS sequence"/>
</dbReference>
<proteinExistence type="predicted"/>
<reference evidence="1" key="1">
    <citation type="journal article" date="2023" name="Mol. Phylogenet. Evol.">
        <title>Genome-scale phylogeny and comparative genomics of the fungal order Sordariales.</title>
        <authorList>
            <person name="Hensen N."/>
            <person name="Bonometti L."/>
            <person name="Westerberg I."/>
            <person name="Brannstrom I.O."/>
            <person name="Guillou S."/>
            <person name="Cros-Aarteil S."/>
            <person name="Calhoun S."/>
            <person name="Haridas S."/>
            <person name="Kuo A."/>
            <person name="Mondo S."/>
            <person name="Pangilinan J."/>
            <person name="Riley R."/>
            <person name="LaButti K."/>
            <person name="Andreopoulos B."/>
            <person name="Lipzen A."/>
            <person name="Chen C."/>
            <person name="Yan M."/>
            <person name="Daum C."/>
            <person name="Ng V."/>
            <person name="Clum A."/>
            <person name="Steindorff A."/>
            <person name="Ohm R.A."/>
            <person name="Martin F."/>
            <person name="Silar P."/>
            <person name="Natvig D.O."/>
            <person name="Lalanne C."/>
            <person name="Gautier V."/>
            <person name="Ament-Velasquez S.L."/>
            <person name="Kruys A."/>
            <person name="Hutchinson M.I."/>
            <person name="Powell A.J."/>
            <person name="Barry K."/>
            <person name="Miller A.N."/>
            <person name="Grigoriev I.V."/>
            <person name="Debuchy R."/>
            <person name="Gladieux P."/>
            <person name="Hiltunen Thoren M."/>
            <person name="Johannesson H."/>
        </authorList>
    </citation>
    <scope>NUCLEOTIDE SEQUENCE</scope>
    <source>
        <strain evidence="1">CBS 990.96</strain>
    </source>
</reference>
<feature type="non-terminal residue" evidence="1">
    <location>
        <position position="449"/>
    </location>
</feature>
<comment type="caution">
    <text evidence="1">The sequence shown here is derived from an EMBL/GenBank/DDBJ whole genome shotgun (WGS) entry which is preliminary data.</text>
</comment>
<organism evidence="1 2">
    <name type="scientific">Podospora fimiseda</name>
    <dbReference type="NCBI Taxonomy" id="252190"/>
    <lineage>
        <taxon>Eukaryota</taxon>
        <taxon>Fungi</taxon>
        <taxon>Dikarya</taxon>
        <taxon>Ascomycota</taxon>
        <taxon>Pezizomycotina</taxon>
        <taxon>Sordariomycetes</taxon>
        <taxon>Sordariomycetidae</taxon>
        <taxon>Sordariales</taxon>
        <taxon>Podosporaceae</taxon>
        <taxon>Podospora</taxon>
    </lineage>
</organism>
<gene>
    <name evidence="1" type="ORF">QBC38DRAFT_321829</name>
</gene>
<evidence type="ECO:0000313" key="1">
    <source>
        <dbReference type="EMBL" id="KAK4220553.1"/>
    </source>
</evidence>
<dbReference type="AlphaFoldDB" id="A0AAN7BE25"/>
<evidence type="ECO:0000313" key="2">
    <source>
        <dbReference type="Proteomes" id="UP001301958"/>
    </source>
</evidence>
<dbReference type="EMBL" id="MU865719">
    <property type="protein sequence ID" value="KAK4220553.1"/>
    <property type="molecule type" value="Genomic_DNA"/>
</dbReference>